<protein>
    <recommendedName>
        <fullName evidence="7">Lsr2 protein</fullName>
    </recommendedName>
</protein>
<feature type="domain" description="Lsr2 DNA-binding" evidence="4">
    <location>
        <begin position="113"/>
        <end position="148"/>
    </location>
</feature>
<evidence type="ECO:0000259" key="4">
    <source>
        <dbReference type="Pfam" id="PF23359"/>
    </source>
</evidence>
<feature type="domain" description="Lsr2 dimerization" evidence="3">
    <location>
        <begin position="36"/>
        <end position="92"/>
    </location>
</feature>
<dbReference type="Proteomes" id="UP001501116">
    <property type="component" value="Unassembled WGS sequence"/>
</dbReference>
<reference evidence="6" key="1">
    <citation type="journal article" date="2019" name="Int. J. Syst. Evol. Microbiol.">
        <title>The Global Catalogue of Microorganisms (GCM) 10K type strain sequencing project: providing services to taxonomists for standard genome sequencing and annotation.</title>
        <authorList>
            <consortium name="The Broad Institute Genomics Platform"/>
            <consortium name="The Broad Institute Genome Sequencing Center for Infectious Disease"/>
            <person name="Wu L."/>
            <person name="Ma J."/>
        </authorList>
    </citation>
    <scope>NUCLEOTIDE SEQUENCE [LARGE SCALE GENOMIC DNA]</scope>
    <source>
        <strain evidence="6">JCM 14545</strain>
    </source>
</reference>
<evidence type="ECO:0000313" key="5">
    <source>
        <dbReference type="EMBL" id="GAA1940092.1"/>
    </source>
</evidence>
<feature type="region of interest" description="Disordered" evidence="2">
    <location>
        <begin position="151"/>
        <end position="178"/>
    </location>
</feature>
<dbReference type="Gene3D" id="4.10.320.10">
    <property type="entry name" value="E3-binding domain"/>
    <property type="match status" value="1"/>
</dbReference>
<feature type="region of interest" description="Disordered" evidence="2">
    <location>
        <begin position="90"/>
        <end position="114"/>
    </location>
</feature>
<accession>A0ABP5BES0</accession>
<dbReference type="InterPro" id="IPR036625">
    <property type="entry name" value="E3-bd_dom_sf"/>
</dbReference>
<dbReference type="InterPro" id="IPR042261">
    <property type="entry name" value="Lsr2-like_dimerization"/>
</dbReference>
<keyword evidence="6" id="KW-1185">Reference proteome</keyword>
<proteinExistence type="predicted"/>
<sequence length="178" mass="19600">MAERNQLRTSNKRVIEPNTQGGPGGTPTSRGGKFVAQKVLVSMVDDLDGGEATQTVEFALDGVEYQIDLSDENANDLRDGLYRYLENARRVGGRKRTASAGTRAETGESLAEKRARNQEIRDWARNNGFPDLADRGRVPTEVIDAFEKRDEVQPKKQAVKKTVAAAKKTRAPRKTAGK</sequence>
<dbReference type="Pfam" id="PF23359">
    <property type="entry name" value="Lsr2_DNA-bd"/>
    <property type="match status" value="1"/>
</dbReference>
<dbReference type="Gene3D" id="3.30.60.230">
    <property type="entry name" value="Lsr2, dimerization domain"/>
    <property type="match status" value="1"/>
</dbReference>
<feature type="compositionally biased region" description="Basic residues" evidence="2">
    <location>
        <begin position="167"/>
        <end position="178"/>
    </location>
</feature>
<evidence type="ECO:0000256" key="2">
    <source>
        <dbReference type="SAM" id="MobiDB-lite"/>
    </source>
</evidence>
<name>A0ABP5BES0_9PSEU</name>
<gene>
    <name evidence="5" type="ORF">GCM10009754_04020</name>
</gene>
<organism evidence="5 6">
    <name type="scientific">Amycolatopsis minnesotensis</name>
    <dbReference type="NCBI Taxonomy" id="337894"/>
    <lineage>
        <taxon>Bacteria</taxon>
        <taxon>Bacillati</taxon>
        <taxon>Actinomycetota</taxon>
        <taxon>Actinomycetes</taxon>
        <taxon>Pseudonocardiales</taxon>
        <taxon>Pseudonocardiaceae</taxon>
        <taxon>Amycolatopsis</taxon>
    </lineage>
</organism>
<feature type="region of interest" description="Disordered" evidence="2">
    <location>
        <begin position="1"/>
        <end position="32"/>
    </location>
</feature>
<evidence type="ECO:0000256" key="1">
    <source>
        <dbReference type="ARBA" id="ARBA00023125"/>
    </source>
</evidence>
<dbReference type="Pfam" id="PF11774">
    <property type="entry name" value="Lsr2"/>
    <property type="match status" value="1"/>
</dbReference>
<evidence type="ECO:0000259" key="3">
    <source>
        <dbReference type="Pfam" id="PF11774"/>
    </source>
</evidence>
<dbReference type="EMBL" id="BAAANN010000002">
    <property type="protein sequence ID" value="GAA1940092.1"/>
    <property type="molecule type" value="Genomic_DNA"/>
</dbReference>
<dbReference type="InterPro" id="IPR024412">
    <property type="entry name" value="Lsr2_dim_dom"/>
</dbReference>
<keyword evidence="1" id="KW-0238">DNA-binding</keyword>
<dbReference type="InterPro" id="IPR055370">
    <property type="entry name" value="Lsr2_DNA-bd"/>
</dbReference>
<comment type="caution">
    <text evidence="5">The sequence shown here is derived from an EMBL/GenBank/DDBJ whole genome shotgun (WGS) entry which is preliminary data.</text>
</comment>
<evidence type="ECO:0000313" key="6">
    <source>
        <dbReference type="Proteomes" id="UP001501116"/>
    </source>
</evidence>
<evidence type="ECO:0008006" key="7">
    <source>
        <dbReference type="Google" id="ProtNLM"/>
    </source>
</evidence>